<feature type="compositionally biased region" description="Acidic residues" evidence="1">
    <location>
        <begin position="129"/>
        <end position="148"/>
    </location>
</feature>
<evidence type="ECO:0000313" key="2">
    <source>
        <dbReference type="EMBL" id="KIJ23835.1"/>
    </source>
</evidence>
<feature type="compositionally biased region" description="Low complexity" evidence="1">
    <location>
        <begin position="509"/>
        <end position="518"/>
    </location>
</feature>
<feature type="region of interest" description="Disordered" evidence="1">
    <location>
        <begin position="74"/>
        <end position="153"/>
    </location>
</feature>
<dbReference type="InterPro" id="IPR017956">
    <property type="entry name" value="AT_hook_DNA-bd_motif"/>
</dbReference>
<organism evidence="2 3">
    <name type="scientific">Sphaerobolus stellatus (strain SS14)</name>
    <dbReference type="NCBI Taxonomy" id="990650"/>
    <lineage>
        <taxon>Eukaryota</taxon>
        <taxon>Fungi</taxon>
        <taxon>Dikarya</taxon>
        <taxon>Basidiomycota</taxon>
        <taxon>Agaricomycotina</taxon>
        <taxon>Agaricomycetes</taxon>
        <taxon>Phallomycetidae</taxon>
        <taxon>Geastrales</taxon>
        <taxon>Sphaerobolaceae</taxon>
        <taxon>Sphaerobolus</taxon>
    </lineage>
</organism>
<name>A0A0C9UF73_SPHS4</name>
<keyword evidence="3" id="KW-1185">Reference proteome</keyword>
<evidence type="ECO:0000256" key="1">
    <source>
        <dbReference type="SAM" id="MobiDB-lite"/>
    </source>
</evidence>
<evidence type="ECO:0000313" key="3">
    <source>
        <dbReference type="Proteomes" id="UP000054279"/>
    </source>
</evidence>
<dbReference type="OrthoDB" id="3330966at2759"/>
<accession>A0A0C9UF73</accession>
<protein>
    <submittedName>
        <fullName evidence="2">Uncharacterized protein</fullName>
    </submittedName>
</protein>
<feature type="compositionally biased region" description="Basic residues" evidence="1">
    <location>
        <begin position="79"/>
        <end position="101"/>
    </location>
</feature>
<dbReference type="PRINTS" id="PR00929">
    <property type="entry name" value="ATHOOK"/>
</dbReference>
<feature type="compositionally biased region" description="Basic residues" evidence="1">
    <location>
        <begin position="661"/>
        <end position="671"/>
    </location>
</feature>
<proteinExistence type="predicted"/>
<dbReference type="EMBL" id="KN837578">
    <property type="protein sequence ID" value="KIJ23835.1"/>
    <property type="molecule type" value="Genomic_DNA"/>
</dbReference>
<reference evidence="2 3" key="1">
    <citation type="submission" date="2014-06" db="EMBL/GenBank/DDBJ databases">
        <title>Evolutionary Origins and Diversification of the Mycorrhizal Mutualists.</title>
        <authorList>
            <consortium name="DOE Joint Genome Institute"/>
            <consortium name="Mycorrhizal Genomics Consortium"/>
            <person name="Kohler A."/>
            <person name="Kuo A."/>
            <person name="Nagy L.G."/>
            <person name="Floudas D."/>
            <person name="Copeland A."/>
            <person name="Barry K.W."/>
            <person name="Cichocki N."/>
            <person name="Veneault-Fourrey C."/>
            <person name="LaButti K."/>
            <person name="Lindquist E.A."/>
            <person name="Lipzen A."/>
            <person name="Lundell T."/>
            <person name="Morin E."/>
            <person name="Murat C."/>
            <person name="Riley R."/>
            <person name="Ohm R."/>
            <person name="Sun H."/>
            <person name="Tunlid A."/>
            <person name="Henrissat B."/>
            <person name="Grigoriev I.V."/>
            <person name="Hibbett D.S."/>
            <person name="Martin F."/>
        </authorList>
    </citation>
    <scope>NUCLEOTIDE SEQUENCE [LARGE SCALE GENOMIC DNA]</scope>
    <source>
        <strain evidence="2 3">SS14</strain>
    </source>
</reference>
<feature type="compositionally biased region" description="Basic residues" evidence="1">
    <location>
        <begin position="634"/>
        <end position="647"/>
    </location>
</feature>
<feature type="region of interest" description="Disordered" evidence="1">
    <location>
        <begin position="506"/>
        <end position="565"/>
    </location>
</feature>
<feature type="compositionally biased region" description="Low complexity" evidence="1">
    <location>
        <begin position="118"/>
        <end position="128"/>
    </location>
</feature>
<dbReference type="HOGENOM" id="CLU_398588_0_0_1"/>
<dbReference type="AlphaFoldDB" id="A0A0C9UF73"/>
<gene>
    <name evidence="2" type="ORF">M422DRAFT_275503</name>
</gene>
<sequence length="691" mass="75653">MGRQPKLKDPILGLTGAASEYLESFIPEYIAHEGKKKAYAEAITEKIYLHFKLNKRLGPVPSEAAKQWERKELKEKEKAKKAKAMKKRMKKNKNKAKKNIKMKAIVHQDSDNEAVDPVVNTSNVASSSDDSDTDVTTEDEGDEQDCDGEGVSVTSTSYGTLEAKIVRWFYNHKNNNKIIKDHHATPKPRTPAAAPNGSLLSFAPLVKIPARSMYATAHCEDINREVAARIKAGNLDTTHNFRLWNFIVSERWEAMDENGRTYWHQRAREAEEAKNSEEGRLAHIYSNQHALLPTLEALLTTLPGQGVNQIGEAVFHIQCAYIGEDKDMRTFSFAVGTPEVPELCEHAPRYQETISSPFIAWAKHCLKGLPPETPNEPQNVTVDSEQEKTRTVGQVLLLAQVPLMSVGEEDVEKSSSPVCTPSPLRLGLLSDTTTIDNISHVSSDQFRFRSPDQGPPPTFITPTGQAARTTHASPAASVGLAQPAIDPGTMIAIAKAAIELSATSRDHAASSADSESAAITPEQPRGEAPTWVEEIEPPVVKQRRKRARSASLPPGIDLNGGKGQRTKKVTAKAQGMGWPAHQAAKTAQLDAGEQASKRHCIDEEAVAVGVRAAEQVRQPVTQEIRSETEGCQKSRGRGRPRKPKHDHSVHGELGVVQVQVKPKKRRGRPPKAKTGDPVNNEGGPALGSRQV</sequence>
<dbReference type="Proteomes" id="UP000054279">
    <property type="component" value="Unassembled WGS sequence"/>
</dbReference>
<dbReference type="GO" id="GO:0003677">
    <property type="term" value="F:DNA binding"/>
    <property type="evidence" value="ECO:0007669"/>
    <property type="project" value="InterPro"/>
</dbReference>
<feature type="region of interest" description="Disordered" evidence="1">
    <location>
        <begin position="619"/>
        <end position="691"/>
    </location>
</feature>